<feature type="transmembrane region" description="Helical" evidence="1">
    <location>
        <begin position="712"/>
        <end position="736"/>
    </location>
</feature>
<evidence type="ECO:0000259" key="2">
    <source>
        <dbReference type="Pfam" id="PF00144"/>
    </source>
</evidence>
<evidence type="ECO:0000313" key="4">
    <source>
        <dbReference type="Proteomes" id="UP000198937"/>
    </source>
</evidence>
<dbReference type="Proteomes" id="UP000198937">
    <property type="component" value="Unassembled WGS sequence"/>
</dbReference>
<dbReference type="Gene3D" id="3.40.710.10">
    <property type="entry name" value="DD-peptidase/beta-lactamase superfamily"/>
    <property type="match status" value="1"/>
</dbReference>
<protein>
    <submittedName>
        <fullName evidence="3">CubicO group peptidase, beta-lactamase class C family</fullName>
    </submittedName>
</protein>
<dbReference type="InterPro" id="IPR050491">
    <property type="entry name" value="AmpC-like"/>
</dbReference>
<keyword evidence="4" id="KW-1185">Reference proteome</keyword>
<dbReference type="InterPro" id="IPR001466">
    <property type="entry name" value="Beta-lactam-related"/>
</dbReference>
<keyword evidence="1" id="KW-1133">Transmembrane helix</keyword>
<dbReference type="InterPro" id="IPR012338">
    <property type="entry name" value="Beta-lactam/transpept-like"/>
</dbReference>
<feature type="transmembrane region" description="Helical" evidence="1">
    <location>
        <begin position="601"/>
        <end position="623"/>
    </location>
</feature>
<proteinExistence type="predicted"/>
<organism evidence="3 4">
    <name type="scientific">Micromonospora yangpuensis</name>
    <dbReference type="NCBI Taxonomy" id="683228"/>
    <lineage>
        <taxon>Bacteria</taxon>
        <taxon>Bacillati</taxon>
        <taxon>Actinomycetota</taxon>
        <taxon>Actinomycetes</taxon>
        <taxon>Micromonosporales</taxon>
        <taxon>Micromonosporaceae</taxon>
        <taxon>Micromonospora</taxon>
    </lineage>
</organism>
<dbReference type="EMBL" id="FMIA01000002">
    <property type="protein sequence ID" value="SCL46110.1"/>
    <property type="molecule type" value="Genomic_DNA"/>
</dbReference>
<gene>
    <name evidence="3" type="ORF">GA0070617_0151</name>
</gene>
<evidence type="ECO:0000313" key="3">
    <source>
        <dbReference type="EMBL" id="SCL46110.1"/>
    </source>
</evidence>
<dbReference type="PANTHER" id="PTHR46825:SF9">
    <property type="entry name" value="BETA-LACTAMASE-RELATED DOMAIN-CONTAINING PROTEIN"/>
    <property type="match status" value="1"/>
</dbReference>
<dbReference type="Pfam" id="PF00144">
    <property type="entry name" value="Beta-lactamase"/>
    <property type="match status" value="1"/>
</dbReference>
<accession>A0A1C6TWB5</accession>
<dbReference type="AlphaFoldDB" id="A0A1C6TWB5"/>
<keyword evidence="1" id="KW-0472">Membrane</keyword>
<dbReference type="STRING" id="683228.GA0070617_0151"/>
<feature type="transmembrane region" description="Helical" evidence="1">
    <location>
        <begin position="644"/>
        <end position="668"/>
    </location>
</feature>
<name>A0A1C6TWB5_9ACTN</name>
<feature type="domain" description="Beta-lactamase-related" evidence="2">
    <location>
        <begin position="135"/>
        <end position="467"/>
    </location>
</feature>
<dbReference type="SUPFAM" id="SSF56601">
    <property type="entry name" value="beta-lactamase/transpeptidase-like"/>
    <property type="match status" value="1"/>
</dbReference>
<evidence type="ECO:0000256" key="1">
    <source>
        <dbReference type="SAM" id="Phobius"/>
    </source>
</evidence>
<sequence>MTWMPVPVLLRPVAGGLLPGSQFECRPAPDVTRSPLEQACLVPSGDATGTGSRAVEGTGRRQIDMIDTDASRRPRVVRFGAVLATVALVGVTAVGCGSGPPQASVAPYVTIPAAPGAATGTAALTGPDVEAWLDGMLPAAMQRTGIAGATVAVVGDGRILTTRGYGHADTGGGAAAPEPVDPERHLFRPGSVSKVFTAVAALQLVQGGTLELDADIAGKLDFDLPRSFDEPITLRHLLTHTAGFEERVAGLIGTEGDSTDLRRALVTDPPEQIFRPGTVPAYSNYGYALAGYLVERTSGMPFEEYVQRYVIDQAGMTSSTFAQPLPPALRDRMSQGYPNSAAPAGPFEFVGVPPAGALSAPAPDMARFMLALLGEKTDDPALLDPPTLELMRQPGLDAGSLGLLAEGPRMSLGLFDESRNGHRILGHGGDTNYFHSHLQILPDQRAGLFISLNSGGNGGMDSHELRQAVLTGFVDRYFPAKGDQSGAGAGGTVDAETAAEHAAVLAGTYESSRTMRSTFLATVGLVGRTSVAALEDGRLLVEPAPLSTTPAVYEEVKPWLWREVGGQRTLAARVVDGQVEAIGFDSAFALLPVDPQRGTGLVASVLGASTLVLVLTVLVWPVAAVVRRRLGRAPRGRAGRTARVLSRVAVAGALLALVGWAVSLTAIMGMREVPTAVLRGVQVLQLVGLLGVLPATVRLVDEVRRRGGWPRIVGSALVLLALAGTGWFAVEFMLLAPSISY</sequence>
<dbReference type="PANTHER" id="PTHR46825">
    <property type="entry name" value="D-ALANYL-D-ALANINE-CARBOXYPEPTIDASE/ENDOPEPTIDASE AMPH"/>
    <property type="match status" value="1"/>
</dbReference>
<keyword evidence="1" id="KW-0812">Transmembrane</keyword>
<reference evidence="3 4" key="1">
    <citation type="submission" date="2016-06" db="EMBL/GenBank/DDBJ databases">
        <authorList>
            <person name="Kjaerup R.B."/>
            <person name="Dalgaard T.S."/>
            <person name="Juul-Madsen H.R."/>
        </authorList>
    </citation>
    <scope>NUCLEOTIDE SEQUENCE [LARGE SCALE GENOMIC DNA]</scope>
    <source>
        <strain evidence="3 4">DSM 45577</strain>
    </source>
</reference>
<feature type="transmembrane region" description="Helical" evidence="1">
    <location>
        <begin position="680"/>
        <end position="700"/>
    </location>
</feature>